<dbReference type="GO" id="GO:0003924">
    <property type="term" value="F:GTPase activity"/>
    <property type="evidence" value="ECO:0007669"/>
    <property type="project" value="InterPro"/>
</dbReference>
<dbReference type="GO" id="GO:0008312">
    <property type="term" value="F:7S RNA binding"/>
    <property type="evidence" value="ECO:0007669"/>
    <property type="project" value="InterPro"/>
</dbReference>
<dbReference type="GO" id="GO:0005525">
    <property type="term" value="F:GTP binding"/>
    <property type="evidence" value="ECO:0007669"/>
    <property type="project" value="InterPro"/>
</dbReference>
<proteinExistence type="predicted"/>
<name>A0A1H6F5M5_9GAMM</name>
<dbReference type="InterPro" id="IPR004125">
    <property type="entry name" value="Signal_recog_particle_SRP54_M"/>
</dbReference>
<dbReference type="GO" id="GO:0048500">
    <property type="term" value="C:signal recognition particle"/>
    <property type="evidence" value="ECO:0007669"/>
    <property type="project" value="InterPro"/>
</dbReference>
<protein>
    <submittedName>
        <fullName evidence="2">Signal recognition particle protein</fullName>
    </submittedName>
</protein>
<dbReference type="EMBL" id="FMSV02000278">
    <property type="protein sequence ID" value="SEH05477.1"/>
    <property type="molecule type" value="Genomic_DNA"/>
</dbReference>
<organism evidence="2 3">
    <name type="scientific">Candidatus Venteria ishoeyi</name>
    <dbReference type="NCBI Taxonomy" id="1899563"/>
    <lineage>
        <taxon>Bacteria</taxon>
        <taxon>Pseudomonadati</taxon>
        <taxon>Pseudomonadota</taxon>
        <taxon>Gammaproteobacteria</taxon>
        <taxon>Thiotrichales</taxon>
        <taxon>Thiotrichaceae</taxon>
        <taxon>Venteria</taxon>
    </lineage>
</organism>
<accession>A0A1H6F5M5</accession>
<dbReference type="InterPro" id="IPR022941">
    <property type="entry name" value="SRP54"/>
</dbReference>
<dbReference type="SUPFAM" id="SSF47446">
    <property type="entry name" value="Signal peptide-binding domain"/>
    <property type="match status" value="1"/>
</dbReference>
<dbReference type="AlphaFoldDB" id="A0A1H6F5M5"/>
<sequence>MGDLEGLLEKAREAINEEDAKDMGKKFLKGEFTLIDLYEQMEAMKKMGPLTKVMDMIPGMGGVKIPKEMLAQQEGKLKIWKFIMDSCTKEELEDPGEIDRTRIERISTGSGRSVTEVRELLKQYKQSKKMMKMMKPGKGGKGNKQMEMMMKKMGGNFPGM</sequence>
<evidence type="ECO:0000313" key="2">
    <source>
        <dbReference type="EMBL" id="SEH05477.1"/>
    </source>
</evidence>
<dbReference type="InterPro" id="IPR036891">
    <property type="entry name" value="Signal_recog_part_SRP54_M_sf"/>
</dbReference>
<dbReference type="PANTHER" id="PTHR11564:SF5">
    <property type="entry name" value="SIGNAL RECOGNITION PARTICLE SUBUNIT SRP54"/>
    <property type="match status" value="1"/>
</dbReference>
<feature type="domain" description="Signal recognition particle SRP54 subunit M-domain" evidence="1">
    <location>
        <begin position="31"/>
        <end position="131"/>
    </location>
</feature>
<dbReference type="Gene3D" id="1.10.260.30">
    <property type="entry name" value="Signal recognition particle, SRP54 subunit, M-domain"/>
    <property type="match status" value="1"/>
</dbReference>
<dbReference type="Pfam" id="PF02978">
    <property type="entry name" value="SRP_SPB"/>
    <property type="match status" value="1"/>
</dbReference>
<dbReference type="Proteomes" id="UP000236724">
    <property type="component" value="Unassembled WGS sequence"/>
</dbReference>
<reference evidence="2 3" key="1">
    <citation type="submission" date="2016-10" db="EMBL/GenBank/DDBJ databases">
        <authorList>
            <person name="de Groot N.N."/>
        </authorList>
    </citation>
    <scope>NUCLEOTIDE SEQUENCE [LARGE SCALE GENOMIC DNA]</scope>
    <source>
        <strain evidence="2">MBHS1</strain>
    </source>
</reference>
<dbReference type="PANTHER" id="PTHR11564">
    <property type="entry name" value="SIGNAL RECOGNITION PARTICLE 54K PROTEIN SRP54"/>
    <property type="match status" value="1"/>
</dbReference>
<keyword evidence="3" id="KW-1185">Reference proteome</keyword>
<dbReference type="GO" id="GO:0006614">
    <property type="term" value="P:SRP-dependent cotranslational protein targeting to membrane"/>
    <property type="evidence" value="ECO:0007669"/>
    <property type="project" value="InterPro"/>
</dbReference>
<evidence type="ECO:0000259" key="1">
    <source>
        <dbReference type="Pfam" id="PF02978"/>
    </source>
</evidence>
<evidence type="ECO:0000313" key="3">
    <source>
        <dbReference type="Proteomes" id="UP000236724"/>
    </source>
</evidence>
<gene>
    <name evidence="2" type="primary">ffh_1</name>
    <name evidence="2" type="ORF">MBHS_01331</name>
</gene>